<feature type="binding site" evidence="15">
    <location>
        <position position="223"/>
    </location>
    <ligand>
        <name>Mg(2+)</name>
        <dbReference type="ChEBI" id="CHEBI:18420"/>
    </ligand>
</feature>
<evidence type="ECO:0000313" key="18">
    <source>
        <dbReference type="EnsemblMetazoa" id="CLYHEMP017226.1"/>
    </source>
</evidence>
<evidence type="ECO:0000256" key="1">
    <source>
        <dbReference type="ARBA" id="ARBA00004609"/>
    </source>
</evidence>
<feature type="binding site" evidence="15">
    <location>
        <position position="421"/>
    </location>
    <ligand>
        <name>Zn(2+)</name>
        <dbReference type="ChEBI" id="CHEBI:29105"/>
        <label>2</label>
    </ligand>
</feature>
<evidence type="ECO:0000256" key="3">
    <source>
        <dbReference type="ARBA" id="ARBA00012647"/>
    </source>
</evidence>
<protein>
    <recommendedName>
        <fullName evidence="3">alkaline phosphatase</fullName>
        <ecNumber evidence="3">3.1.3.1</ecNumber>
    </recommendedName>
</protein>
<dbReference type="Pfam" id="PF00245">
    <property type="entry name" value="Alk_phosphatase"/>
    <property type="match status" value="1"/>
</dbReference>
<evidence type="ECO:0000256" key="11">
    <source>
        <dbReference type="ARBA" id="ARBA00023136"/>
    </source>
</evidence>
<feature type="binding site" evidence="15">
    <location>
        <position position="375"/>
    </location>
    <ligand>
        <name>Mg(2+)</name>
        <dbReference type="ChEBI" id="CHEBI:18420"/>
    </ligand>
</feature>
<evidence type="ECO:0000256" key="2">
    <source>
        <dbReference type="ARBA" id="ARBA00005984"/>
    </source>
</evidence>
<feature type="binding site" evidence="15">
    <location>
        <position position="380"/>
    </location>
    <ligand>
        <name>Zn(2+)</name>
        <dbReference type="ChEBI" id="CHEBI:29105"/>
        <label>2</label>
    </ligand>
</feature>
<proteinExistence type="inferred from homology"/>
<keyword evidence="5" id="KW-0597">Phosphoprotein</keyword>
<organism evidence="18 19">
    <name type="scientific">Clytia hemisphaerica</name>
    <dbReference type="NCBI Taxonomy" id="252671"/>
    <lineage>
        <taxon>Eukaryota</taxon>
        <taxon>Metazoa</taxon>
        <taxon>Cnidaria</taxon>
        <taxon>Hydrozoa</taxon>
        <taxon>Hydroidolina</taxon>
        <taxon>Leptothecata</taxon>
        <taxon>Obeliida</taxon>
        <taxon>Clytiidae</taxon>
        <taxon>Clytia</taxon>
    </lineage>
</organism>
<dbReference type="PANTHER" id="PTHR11596">
    <property type="entry name" value="ALKALINE PHOSPHATASE"/>
    <property type="match status" value="1"/>
</dbReference>
<reference evidence="18" key="1">
    <citation type="submission" date="2021-01" db="UniProtKB">
        <authorList>
            <consortium name="EnsemblMetazoa"/>
        </authorList>
    </citation>
    <scope>IDENTIFICATION</scope>
</reference>
<keyword evidence="8" id="KW-0378">Hydrolase</keyword>
<dbReference type="FunFam" id="3.40.720.10:FF:000008">
    <property type="entry name" value="Alkaline phosphatase"/>
    <property type="match status" value="1"/>
</dbReference>
<evidence type="ECO:0000256" key="17">
    <source>
        <dbReference type="SAM" id="Phobius"/>
    </source>
</evidence>
<feature type="binding site" evidence="15">
    <location>
        <position position="384"/>
    </location>
    <ligand>
        <name>Zn(2+)</name>
        <dbReference type="ChEBI" id="CHEBI:29105"/>
        <label>2</label>
    </ligand>
</feature>
<keyword evidence="13" id="KW-0449">Lipoprotein</keyword>
<evidence type="ECO:0000313" key="19">
    <source>
        <dbReference type="Proteomes" id="UP000594262"/>
    </source>
</evidence>
<dbReference type="PANTHER" id="PTHR11596:SF5">
    <property type="entry name" value="ALKALINE PHOSPHATASE"/>
    <property type="match status" value="1"/>
</dbReference>
<keyword evidence="10 15" id="KW-0460">Magnesium</keyword>
<evidence type="ECO:0000256" key="14">
    <source>
        <dbReference type="PIRSR" id="PIRSR601952-1"/>
    </source>
</evidence>
<evidence type="ECO:0000256" key="5">
    <source>
        <dbReference type="ARBA" id="ARBA00022553"/>
    </source>
</evidence>
<dbReference type="CDD" id="cd16012">
    <property type="entry name" value="ALP"/>
    <property type="match status" value="1"/>
</dbReference>
<dbReference type="GO" id="GO:0004035">
    <property type="term" value="F:alkaline phosphatase activity"/>
    <property type="evidence" value="ECO:0007669"/>
    <property type="project" value="UniProtKB-EC"/>
</dbReference>
<dbReference type="SMART" id="SM00098">
    <property type="entry name" value="alkPPc"/>
    <property type="match status" value="1"/>
</dbReference>
<evidence type="ECO:0000256" key="10">
    <source>
        <dbReference type="ARBA" id="ARBA00022842"/>
    </source>
</evidence>
<comment type="similarity">
    <text evidence="2 16">Belongs to the alkaline phosphatase family.</text>
</comment>
<feature type="binding site" evidence="15">
    <location>
        <position position="112"/>
    </location>
    <ligand>
        <name>Mg(2+)</name>
        <dbReference type="ChEBI" id="CHEBI:18420"/>
    </ligand>
</feature>
<evidence type="ECO:0000256" key="9">
    <source>
        <dbReference type="ARBA" id="ARBA00022833"/>
    </source>
</evidence>
<feature type="binding site" evidence="15">
    <location>
        <position position="496"/>
    </location>
    <ligand>
        <name>Zn(2+)</name>
        <dbReference type="ChEBI" id="CHEBI:29105"/>
        <label>2</label>
    </ligand>
</feature>
<comment type="cofactor">
    <cofactor evidence="15">
        <name>Zn(2+)</name>
        <dbReference type="ChEBI" id="CHEBI:29105"/>
    </cofactor>
    <text evidence="15">Binds 2 Zn(2+) ions.</text>
</comment>
<dbReference type="AlphaFoldDB" id="A0A7M5X4F3"/>
<dbReference type="Gene3D" id="1.25.10.10">
    <property type="entry name" value="Leucine-rich Repeat Variant"/>
    <property type="match status" value="1"/>
</dbReference>
<keyword evidence="17" id="KW-0812">Transmembrane</keyword>
<comment type="subcellular location">
    <subcellularLocation>
        <location evidence="1">Cell membrane</location>
        <topology evidence="1">Lipid-anchor</topology>
        <topology evidence="1">GPI-anchor</topology>
    </subcellularLocation>
</comment>
<keyword evidence="11 17" id="KW-0472">Membrane</keyword>
<dbReference type="GO" id="GO:0046872">
    <property type="term" value="F:metal ion binding"/>
    <property type="evidence" value="ECO:0007669"/>
    <property type="project" value="UniProtKB-KW"/>
</dbReference>
<dbReference type="Gene3D" id="3.40.720.10">
    <property type="entry name" value="Alkaline Phosphatase, subunit A"/>
    <property type="match status" value="1"/>
</dbReference>
<keyword evidence="19" id="KW-1185">Reference proteome</keyword>
<dbReference type="GO" id="GO:0005886">
    <property type="term" value="C:plasma membrane"/>
    <property type="evidence" value="ECO:0007669"/>
    <property type="project" value="UniProtKB-SubCell"/>
</dbReference>
<keyword evidence="6" id="KW-0336">GPI-anchor</keyword>
<evidence type="ECO:0000256" key="12">
    <source>
        <dbReference type="ARBA" id="ARBA00023180"/>
    </source>
</evidence>
<feature type="transmembrane region" description="Helical" evidence="17">
    <location>
        <begin position="48"/>
        <end position="67"/>
    </location>
</feature>
<feature type="binding site" evidence="15">
    <location>
        <position position="225"/>
    </location>
    <ligand>
        <name>Mg(2+)</name>
        <dbReference type="ChEBI" id="CHEBI:18420"/>
    </ligand>
</feature>
<evidence type="ECO:0000256" key="7">
    <source>
        <dbReference type="ARBA" id="ARBA00022723"/>
    </source>
</evidence>
<dbReference type="InterPro" id="IPR017850">
    <property type="entry name" value="Alkaline_phosphatase_core_sf"/>
</dbReference>
<dbReference type="EnsemblMetazoa" id="CLYHEMT017226.1">
    <property type="protein sequence ID" value="CLYHEMP017226.1"/>
    <property type="gene ID" value="CLYHEMG017226"/>
</dbReference>
<evidence type="ECO:0000256" key="15">
    <source>
        <dbReference type="PIRSR" id="PIRSR601952-2"/>
    </source>
</evidence>
<dbReference type="GO" id="GO:0098552">
    <property type="term" value="C:side of membrane"/>
    <property type="evidence" value="ECO:0007669"/>
    <property type="project" value="UniProtKB-KW"/>
</dbReference>
<dbReference type="PRINTS" id="PR00113">
    <property type="entry name" value="ALKPHPHTASE"/>
</dbReference>
<keyword evidence="9 15" id="KW-0862">Zinc</keyword>
<comment type="cofactor">
    <cofactor evidence="15">
        <name>Mg(2+)</name>
        <dbReference type="ChEBI" id="CHEBI:18420"/>
    </cofactor>
    <text evidence="15">Binds 1 Mg(2+) ion.</text>
</comment>
<keyword evidence="7 15" id="KW-0479">Metal-binding</keyword>
<dbReference type="SUPFAM" id="SSF53649">
    <property type="entry name" value="Alkaline phosphatase-like"/>
    <property type="match status" value="1"/>
</dbReference>
<keyword evidence="4" id="KW-1003">Cell membrane</keyword>
<evidence type="ECO:0000256" key="13">
    <source>
        <dbReference type="ARBA" id="ARBA00023288"/>
    </source>
</evidence>
<keyword evidence="12" id="KW-0325">Glycoprotein</keyword>
<feature type="binding site" evidence="15">
    <location>
        <position position="422"/>
    </location>
    <ligand>
        <name>Zn(2+)</name>
        <dbReference type="ChEBI" id="CHEBI:29105"/>
        <label>2</label>
    </ligand>
</feature>
<feature type="binding site" evidence="15">
    <location>
        <position position="112"/>
    </location>
    <ligand>
        <name>Zn(2+)</name>
        <dbReference type="ChEBI" id="CHEBI:29105"/>
        <label>2</label>
    </ligand>
</feature>
<feature type="active site" description="Phosphoserine intermediate" evidence="14">
    <location>
        <position position="162"/>
    </location>
</feature>
<name>A0A7M5X4F3_9CNID</name>
<accession>A0A7M5X4F3</accession>
<evidence type="ECO:0000256" key="8">
    <source>
        <dbReference type="ARBA" id="ARBA00022801"/>
    </source>
</evidence>
<keyword evidence="17" id="KW-1133">Transmembrane helix</keyword>
<dbReference type="Proteomes" id="UP000594262">
    <property type="component" value="Unplaced"/>
</dbReference>
<evidence type="ECO:0000256" key="4">
    <source>
        <dbReference type="ARBA" id="ARBA00022475"/>
    </source>
</evidence>
<dbReference type="InterPro" id="IPR001952">
    <property type="entry name" value="Alkaline_phosphatase"/>
</dbReference>
<sequence length="577" mass="63577">MAKLLDTIKVPMARASILWLIGEYSERIPKVTPDVLRKMAKTRVMEKLKMSSTCLVLIFLSLIYSSTASFDDIYGKQQSNQWFKDGVETIKQNLKIKPINRKAKGVILFLGDGMGVSTVTAGRILDGQLKQQPGEENVLSWEMFPNAAFSKTYNTNQQTPDSAGTATAFMTGVKARAGVISVNENVKKANCSDKEGNDVLSLIMIAEQYGLSTGVVSTARLTHATPATAYANSPSRNWESNAEVSDGDCPDIAKQLIDFPYGDGLEIAFGGGRKHFLRTGDPDDDDVSKFGKRTDGHNLKQDWLKTKNHKYVSNRDGLKNLEPNIDNKVLGLFNYDHMDYEYNRNSSKEPSLTEMVEFAITTLQQSPNGFVLLVEAGRIDHGHHASKPVLALHDLVEFNKAVTKAKEIVNQDETLMIVTADHSHVFTLGGYAPRGNPIFAFTGHTAKDKKGFTSLAYTNGPGGKVNATRHEPTDEQLLDANNYRWQSLVPLSSETHGGEDVGIYSQGPQAHLLRGVVEQNVIFHVMDYALCLSESKKSICRTEGLISGRNNSVTLNGGAKWTLMMVSILWSFLAVFS</sequence>
<evidence type="ECO:0000256" key="6">
    <source>
        <dbReference type="ARBA" id="ARBA00022622"/>
    </source>
</evidence>
<dbReference type="OrthoDB" id="5818554at2759"/>
<evidence type="ECO:0000256" key="16">
    <source>
        <dbReference type="RuleBase" id="RU003946"/>
    </source>
</evidence>
<dbReference type="InterPro" id="IPR011989">
    <property type="entry name" value="ARM-like"/>
</dbReference>
<dbReference type="EC" id="3.1.3.1" evidence="3"/>